<keyword evidence="2" id="KW-1185">Reference proteome</keyword>
<evidence type="ECO:0000313" key="1">
    <source>
        <dbReference type="EMBL" id="GME89267.1"/>
    </source>
</evidence>
<accession>A0ACB5TIK4</accession>
<evidence type="ECO:0000313" key="2">
    <source>
        <dbReference type="Proteomes" id="UP001165064"/>
    </source>
</evidence>
<dbReference type="EMBL" id="BSXS01007550">
    <property type="protein sequence ID" value="GME89267.1"/>
    <property type="molecule type" value="Genomic_DNA"/>
</dbReference>
<gene>
    <name evidence="1" type="ORF">Amon02_000847100</name>
</gene>
<comment type="caution">
    <text evidence="1">The sequence shown here is derived from an EMBL/GenBank/DDBJ whole genome shotgun (WGS) entry which is preliminary data.</text>
</comment>
<name>A0ACB5TIK4_AMBMO</name>
<sequence length="102" mass="11356">MEILTTSDGSVCETYRDEDSGVVFCCCVYADGTIKELEESKVTGLKKVVVINPRDNVRKEEFTLLDGTKKKLLFHGTGSDTVFVSRTLYDGEGRITDVIKLK</sequence>
<organism evidence="1 2">
    <name type="scientific">Ambrosiozyma monospora</name>
    <name type="common">Yeast</name>
    <name type="synonym">Endomycopsis monosporus</name>
    <dbReference type="NCBI Taxonomy" id="43982"/>
    <lineage>
        <taxon>Eukaryota</taxon>
        <taxon>Fungi</taxon>
        <taxon>Dikarya</taxon>
        <taxon>Ascomycota</taxon>
        <taxon>Saccharomycotina</taxon>
        <taxon>Pichiomycetes</taxon>
        <taxon>Pichiales</taxon>
        <taxon>Pichiaceae</taxon>
        <taxon>Ambrosiozyma</taxon>
    </lineage>
</organism>
<reference evidence="1" key="1">
    <citation type="submission" date="2023-04" db="EMBL/GenBank/DDBJ databases">
        <title>Ambrosiozyma monospora NBRC 10751.</title>
        <authorList>
            <person name="Ichikawa N."/>
            <person name="Sato H."/>
            <person name="Tonouchi N."/>
        </authorList>
    </citation>
    <scope>NUCLEOTIDE SEQUENCE</scope>
    <source>
        <strain evidence="1">NBRC 10751</strain>
    </source>
</reference>
<protein>
    <submittedName>
        <fullName evidence="1">Unnamed protein product</fullName>
    </submittedName>
</protein>
<dbReference type="Proteomes" id="UP001165064">
    <property type="component" value="Unassembled WGS sequence"/>
</dbReference>
<proteinExistence type="predicted"/>